<keyword evidence="4 10" id="KW-1003">Cell membrane</keyword>
<dbReference type="Gene3D" id="1.10.40.60">
    <property type="entry name" value="EpsJ-like"/>
    <property type="match status" value="2"/>
</dbReference>
<dbReference type="PIRSF" id="PIRSF002786">
    <property type="entry name" value="XcpX"/>
    <property type="match status" value="1"/>
</dbReference>
<reference evidence="14" key="1">
    <citation type="submission" date="2019-02" db="EMBL/GenBank/DDBJ databases">
        <authorList>
            <person name="Gruber-Vodicka R. H."/>
            <person name="Seah K. B. B."/>
        </authorList>
    </citation>
    <scope>NUCLEOTIDE SEQUENCE</scope>
    <source>
        <strain evidence="14">BECK_S127</strain>
    </source>
</reference>
<dbReference type="PANTHER" id="PTHR38831:SF1">
    <property type="entry name" value="TYPE II SECRETION SYSTEM PROTEIN K-RELATED"/>
    <property type="match status" value="1"/>
</dbReference>
<name>A0A451BLQ6_9GAMM</name>
<evidence type="ECO:0000256" key="6">
    <source>
        <dbReference type="ARBA" id="ARBA00022692"/>
    </source>
</evidence>
<evidence type="ECO:0000259" key="12">
    <source>
        <dbReference type="Pfam" id="PF03934"/>
    </source>
</evidence>
<dbReference type="SUPFAM" id="SSF47781">
    <property type="entry name" value="RuvA domain 2-like"/>
    <property type="match status" value="1"/>
</dbReference>
<dbReference type="EMBL" id="CAADHB010000039">
    <property type="protein sequence ID" value="VFK79186.1"/>
    <property type="molecule type" value="Genomic_DNA"/>
</dbReference>
<dbReference type="InterPro" id="IPR038072">
    <property type="entry name" value="GspK_central_sf"/>
</dbReference>
<feature type="domain" description="T2SS protein K second SAM-like" evidence="12">
    <location>
        <begin position="253"/>
        <end position="301"/>
    </location>
</feature>
<feature type="transmembrane region" description="Helical" evidence="11">
    <location>
        <begin position="40"/>
        <end position="62"/>
    </location>
</feature>
<dbReference type="Pfam" id="PF03934">
    <property type="entry name" value="T2SSK"/>
    <property type="match status" value="1"/>
</dbReference>
<dbReference type="Gene3D" id="3.30.1300.30">
    <property type="entry name" value="GSPII I/J protein-like"/>
    <property type="match status" value="1"/>
</dbReference>
<sequence length="360" mass="39821">MSRRTTRSFRFRGFRGRFASTSGAGSAFGRKPIRRDGATGIALVSVILAVALVATISAGIIARQHLEIRRVTNLLHAHQAYEYALGVEFWAAGVLRRDLLEGSEERVDHPGEAWGGSLPPTDIEGGTLTGRIEDLRARFNLNNLRQEDPENEGPDNQEAWRGDFRSFQGLLKHCELEPRLIWPVIDWIDGGARDEISPGGAEDYQYLGLDIPYRAANAPMADPSELVLVQGFDYEAYACLSPWVSALPEYAPININTASAPVLMAIITGMTQTQAKQVVDRREREPYQSVDGFLEYLETIGAPVPEGEGGFNKGSISVSSNYYLVVATTQIGNTRMDLFSRIKRLESGETRVLSRRRGSF</sequence>
<dbReference type="SUPFAM" id="SSF54523">
    <property type="entry name" value="Pili subunits"/>
    <property type="match status" value="1"/>
</dbReference>
<gene>
    <name evidence="14" type="ORF">BECKSD772D_GA0070982_10396</name>
</gene>
<dbReference type="InterPro" id="IPR049179">
    <property type="entry name" value="T2SSK_SAM-like_2nd"/>
</dbReference>
<organism evidence="14">
    <name type="scientific">Candidatus Kentrum sp. SD</name>
    <dbReference type="NCBI Taxonomy" id="2126332"/>
    <lineage>
        <taxon>Bacteria</taxon>
        <taxon>Pseudomonadati</taxon>
        <taxon>Pseudomonadota</taxon>
        <taxon>Gammaproteobacteria</taxon>
        <taxon>Candidatus Kentrum</taxon>
    </lineage>
</organism>
<dbReference type="InterPro" id="IPR045584">
    <property type="entry name" value="Pilin-like"/>
</dbReference>
<evidence type="ECO:0000256" key="1">
    <source>
        <dbReference type="ARBA" id="ARBA00004533"/>
    </source>
</evidence>
<dbReference type="InterPro" id="IPR005628">
    <property type="entry name" value="GspK"/>
</dbReference>
<evidence type="ECO:0000256" key="11">
    <source>
        <dbReference type="SAM" id="Phobius"/>
    </source>
</evidence>
<evidence type="ECO:0000256" key="8">
    <source>
        <dbReference type="ARBA" id="ARBA00022989"/>
    </source>
</evidence>
<evidence type="ECO:0000256" key="2">
    <source>
        <dbReference type="ARBA" id="ARBA00007246"/>
    </source>
</evidence>
<keyword evidence="9 10" id="KW-0472">Membrane</keyword>
<evidence type="ECO:0000259" key="13">
    <source>
        <dbReference type="Pfam" id="PF21687"/>
    </source>
</evidence>
<proteinExistence type="inferred from homology"/>
<dbReference type="NCBIfam" id="NF037980">
    <property type="entry name" value="T2SS_GspK"/>
    <property type="match status" value="1"/>
</dbReference>
<evidence type="ECO:0000256" key="7">
    <source>
        <dbReference type="ARBA" id="ARBA00022927"/>
    </source>
</evidence>
<dbReference type="GO" id="GO:0009306">
    <property type="term" value="P:protein secretion"/>
    <property type="evidence" value="ECO:0007669"/>
    <property type="project" value="InterPro"/>
</dbReference>
<dbReference type="Pfam" id="PF21687">
    <property type="entry name" value="T2SSK_1st"/>
    <property type="match status" value="1"/>
</dbReference>
<evidence type="ECO:0000313" key="14">
    <source>
        <dbReference type="EMBL" id="VFK79186.1"/>
    </source>
</evidence>
<dbReference type="AlphaFoldDB" id="A0A451BLQ6"/>
<keyword evidence="7" id="KW-0653">Protein transport</keyword>
<keyword evidence="8 11" id="KW-1133">Transmembrane helix</keyword>
<keyword evidence="5 10" id="KW-0997">Cell inner membrane</keyword>
<dbReference type="InterPro" id="IPR049031">
    <property type="entry name" value="T2SSK_SAM-like_1st"/>
</dbReference>
<evidence type="ECO:0000256" key="5">
    <source>
        <dbReference type="ARBA" id="ARBA00022519"/>
    </source>
</evidence>
<dbReference type="PANTHER" id="PTHR38831">
    <property type="entry name" value="TYPE II SECRETION SYSTEM PROTEIN K"/>
    <property type="match status" value="1"/>
</dbReference>
<evidence type="ECO:0000256" key="9">
    <source>
        <dbReference type="ARBA" id="ARBA00023136"/>
    </source>
</evidence>
<evidence type="ECO:0000256" key="10">
    <source>
        <dbReference type="PIRNR" id="PIRNR002786"/>
    </source>
</evidence>
<dbReference type="GO" id="GO:0005886">
    <property type="term" value="C:plasma membrane"/>
    <property type="evidence" value="ECO:0007669"/>
    <property type="project" value="UniProtKB-SubCell"/>
</dbReference>
<comment type="similarity">
    <text evidence="2 10">Belongs to the GSP K family.</text>
</comment>
<dbReference type="InterPro" id="IPR010994">
    <property type="entry name" value="RuvA_2-like"/>
</dbReference>
<feature type="domain" description="T2SS protein K first SAM-like" evidence="13">
    <location>
        <begin position="137"/>
        <end position="249"/>
    </location>
</feature>
<protein>
    <recommendedName>
        <fullName evidence="10">Type II secretion system protein K</fullName>
    </recommendedName>
</protein>
<accession>A0A451BLQ6</accession>
<evidence type="ECO:0000256" key="3">
    <source>
        <dbReference type="ARBA" id="ARBA00022448"/>
    </source>
</evidence>
<evidence type="ECO:0000256" key="4">
    <source>
        <dbReference type="ARBA" id="ARBA00022475"/>
    </source>
</evidence>
<keyword evidence="6 11" id="KW-0812">Transmembrane</keyword>
<comment type="subcellular location">
    <subcellularLocation>
        <location evidence="1 10">Cell inner membrane</location>
    </subcellularLocation>
</comment>
<keyword evidence="3 10" id="KW-0813">Transport</keyword>
<dbReference type="SUPFAM" id="SSF158544">
    <property type="entry name" value="GspK insert domain-like"/>
    <property type="match status" value="1"/>
</dbReference>